<sequence>MERKASAIEWLSKSGFYCMKQQDVLGRLPPTGRGGTRAGTPSLTPWRIAAPPVARHTAEVTFRTCPLKQLTSAPAGWRPRAASAILDELCAGGTVPAD</sequence>
<keyword evidence="2" id="KW-1185">Reference proteome</keyword>
<dbReference type="EMBL" id="FOMX01000041">
    <property type="protein sequence ID" value="SFF28085.1"/>
    <property type="molecule type" value="Genomic_DNA"/>
</dbReference>
<proteinExistence type="predicted"/>
<evidence type="ECO:0000313" key="1">
    <source>
        <dbReference type="EMBL" id="SFF28085.1"/>
    </source>
</evidence>
<gene>
    <name evidence="1" type="ORF">SAMN02745121_07909</name>
</gene>
<name>A0A1I2HCV8_9BACT</name>
<accession>A0A1I2HCV8</accession>
<dbReference type="Proteomes" id="UP000199400">
    <property type="component" value="Unassembled WGS sequence"/>
</dbReference>
<dbReference type="AlphaFoldDB" id="A0A1I2HCV8"/>
<organism evidence="1 2">
    <name type="scientific">Nannocystis exedens</name>
    <dbReference type="NCBI Taxonomy" id="54"/>
    <lineage>
        <taxon>Bacteria</taxon>
        <taxon>Pseudomonadati</taxon>
        <taxon>Myxococcota</taxon>
        <taxon>Polyangia</taxon>
        <taxon>Nannocystales</taxon>
        <taxon>Nannocystaceae</taxon>
        <taxon>Nannocystis</taxon>
    </lineage>
</organism>
<reference evidence="2" key="1">
    <citation type="submission" date="2016-10" db="EMBL/GenBank/DDBJ databases">
        <authorList>
            <person name="Varghese N."/>
            <person name="Submissions S."/>
        </authorList>
    </citation>
    <scope>NUCLEOTIDE SEQUENCE [LARGE SCALE GENOMIC DNA]</scope>
    <source>
        <strain evidence="2">ATCC 25963</strain>
    </source>
</reference>
<protein>
    <submittedName>
        <fullName evidence="1">Uncharacterized protein</fullName>
    </submittedName>
</protein>
<evidence type="ECO:0000313" key="2">
    <source>
        <dbReference type="Proteomes" id="UP000199400"/>
    </source>
</evidence>